<keyword evidence="14" id="KW-1185">Reference proteome</keyword>
<keyword evidence="4" id="KW-1003">Cell membrane</keyword>
<dbReference type="GO" id="GO:0007602">
    <property type="term" value="P:phototransduction"/>
    <property type="evidence" value="ECO:0007669"/>
    <property type="project" value="TreeGrafter"/>
</dbReference>
<comment type="function">
    <text evidence="12">Structural component of the gap junctions.</text>
</comment>
<keyword evidence="5 12" id="KW-0812">Transmembrane</keyword>
<keyword evidence="3 12" id="KW-0813">Transport</keyword>
<dbReference type="EnsemblMetazoa" id="XM_014399150.2">
    <property type="protein sequence ID" value="XP_014254636.1"/>
    <property type="gene ID" value="LOC106669578"/>
</dbReference>
<dbReference type="GO" id="GO:0034220">
    <property type="term" value="P:monoatomic ion transmembrane transport"/>
    <property type="evidence" value="ECO:0007669"/>
    <property type="project" value="UniProtKB-KW"/>
</dbReference>
<evidence type="ECO:0000256" key="2">
    <source>
        <dbReference type="ARBA" id="ARBA00004651"/>
    </source>
</evidence>
<keyword evidence="6" id="KW-0303">Gap junction</keyword>
<dbReference type="PRINTS" id="PR01262">
    <property type="entry name" value="INNEXIN"/>
</dbReference>
<dbReference type="PANTHER" id="PTHR11893">
    <property type="entry name" value="INNEXIN"/>
    <property type="match status" value="1"/>
</dbReference>
<dbReference type="InterPro" id="IPR000990">
    <property type="entry name" value="Innexin"/>
</dbReference>
<evidence type="ECO:0000256" key="9">
    <source>
        <dbReference type="ARBA" id="ARBA00023065"/>
    </source>
</evidence>
<dbReference type="PANTHER" id="PTHR11893:SF41">
    <property type="entry name" value="INNEXIN INX2"/>
    <property type="match status" value="1"/>
</dbReference>
<keyword evidence="10 12" id="KW-0472">Membrane</keyword>
<evidence type="ECO:0000256" key="7">
    <source>
        <dbReference type="ARBA" id="ARBA00022949"/>
    </source>
</evidence>
<dbReference type="Pfam" id="PF00876">
    <property type="entry name" value="Innexin"/>
    <property type="match status" value="1"/>
</dbReference>
<dbReference type="GO" id="GO:0005921">
    <property type="term" value="C:gap junction"/>
    <property type="evidence" value="ECO:0007669"/>
    <property type="project" value="UniProtKB-SubCell"/>
</dbReference>
<evidence type="ECO:0000256" key="8">
    <source>
        <dbReference type="ARBA" id="ARBA00022989"/>
    </source>
</evidence>
<dbReference type="OrthoDB" id="5867527at2759"/>
<feature type="transmembrane region" description="Helical" evidence="12">
    <location>
        <begin position="30"/>
        <end position="48"/>
    </location>
</feature>
<evidence type="ECO:0000256" key="3">
    <source>
        <dbReference type="ARBA" id="ARBA00022448"/>
    </source>
</evidence>
<evidence type="ECO:0000256" key="1">
    <source>
        <dbReference type="ARBA" id="ARBA00004610"/>
    </source>
</evidence>
<keyword evidence="7" id="KW-0965">Cell junction</keyword>
<dbReference type="AlphaFoldDB" id="A0A8I6S074"/>
<feature type="transmembrane region" description="Helical" evidence="12">
    <location>
        <begin position="108"/>
        <end position="130"/>
    </location>
</feature>
<dbReference type="Proteomes" id="UP000494040">
    <property type="component" value="Unassembled WGS sequence"/>
</dbReference>
<keyword evidence="9 12" id="KW-0406">Ion transport</keyword>
<evidence type="ECO:0000256" key="6">
    <source>
        <dbReference type="ARBA" id="ARBA00022868"/>
    </source>
</evidence>
<reference evidence="13" key="1">
    <citation type="submission" date="2022-01" db="UniProtKB">
        <authorList>
            <consortium name="EnsemblMetazoa"/>
        </authorList>
    </citation>
    <scope>IDENTIFICATION</scope>
</reference>
<proteinExistence type="inferred from homology"/>
<dbReference type="GO" id="GO:0005886">
    <property type="term" value="C:plasma membrane"/>
    <property type="evidence" value="ECO:0007669"/>
    <property type="project" value="UniProtKB-SubCell"/>
</dbReference>
<keyword evidence="8 12" id="KW-1133">Transmembrane helix</keyword>
<feature type="transmembrane region" description="Helical" evidence="12">
    <location>
        <begin position="176"/>
        <end position="197"/>
    </location>
</feature>
<keyword evidence="11 12" id="KW-0407">Ion channel</keyword>
<evidence type="ECO:0000256" key="5">
    <source>
        <dbReference type="ARBA" id="ARBA00022692"/>
    </source>
</evidence>
<evidence type="ECO:0000256" key="12">
    <source>
        <dbReference type="RuleBase" id="RU010713"/>
    </source>
</evidence>
<gene>
    <name evidence="13" type="primary">106669578</name>
    <name evidence="12" type="synonym">inx</name>
</gene>
<dbReference type="PROSITE" id="PS51013">
    <property type="entry name" value="PANNEXIN"/>
    <property type="match status" value="1"/>
</dbReference>
<evidence type="ECO:0000313" key="13">
    <source>
        <dbReference type="EnsemblMetazoa" id="XP_014254636.1"/>
    </source>
</evidence>
<name>A0A8I6S074_CIMLE</name>
<comment type="subcellular location">
    <subcellularLocation>
        <location evidence="1">Cell junction</location>
        <location evidence="1">Gap junction</location>
    </subcellularLocation>
    <subcellularLocation>
        <location evidence="2 12">Cell membrane</location>
        <topology evidence="2 12">Multi-pass membrane protein</topology>
    </subcellularLocation>
</comment>
<evidence type="ECO:0000256" key="4">
    <source>
        <dbReference type="ARBA" id="ARBA00022475"/>
    </source>
</evidence>
<dbReference type="GO" id="GO:0005243">
    <property type="term" value="F:gap junction channel activity"/>
    <property type="evidence" value="ECO:0007669"/>
    <property type="project" value="TreeGrafter"/>
</dbReference>
<protein>
    <recommendedName>
        <fullName evidence="12">Innexin</fullName>
    </recommendedName>
</protein>
<evidence type="ECO:0000256" key="11">
    <source>
        <dbReference type="ARBA" id="ARBA00023303"/>
    </source>
</evidence>
<feature type="transmembrane region" description="Helical" evidence="12">
    <location>
        <begin position="267"/>
        <end position="298"/>
    </location>
</feature>
<sequence length="359" mass="41871">MFDVFGSLKGLLRIDSVCIDNNIFRLHYKATVIILVAFSLLVTSRQYIGDPIDCIVDEIPLAVMDTYCWIYSTFTIPNRLVGKVGKDIVQPGVASHVEGEDEVKYHKYYQWVCFVLFFQAMLFYVPRYLWKTWEGGRIKMLVLDLNCPVLSEECKKDRKKLLVDYFTTNLHTQNFYAIRFFICEVLNFVNVLAQIYFMDFFLEGEFTTYGSDVVRFTEMEPEDREDPMSRVFPKVTKCTFHKYGPSGDVQKFDGLCVLPLNIVNEKIYVFLWFWFILLTLLSGLSLLYRLAVVVWAPVRLTLLRARSRLSQQSQIETIANKCQIGDWFVLYQLAKNIDPLIFKELIADLAKRLEGKEVV</sequence>
<organism evidence="13 14">
    <name type="scientific">Cimex lectularius</name>
    <name type="common">Bed bug</name>
    <name type="synonym">Acanthia lectularia</name>
    <dbReference type="NCBI Taxonomy" id="79782"/>
    <lineage>
        <taxon>Eukaryota</taxon>
        <taxon>Metazoa</taxon>
        <taxon>Ecdysozoa</taxon>
        <taxon>Arthropoda</taxon>
        <taxon>Hexapoda</taxon>
        <taxon>Insecta</taxon>
        <taxon>Pterygota</taxon>
        <taxon>Neoptera</taxon>
        <taxon>Paraneoptera</taxon>
        <taxon>Hemiptera</taxon>
        <taxon>Heteroptera</taxon>
        <taxon>Panheteroptera</taxon>
        <taxon>Cimicomorpha</taxon>
        <taxon>Cimicidae</taxon>
        <taxon>Cimex</taxon>
    </lineage>
</organism>
<dbReference type="KEGG" id="clec:106669578"/>
<evidence type="ECO:0000313" key="14">
    <source>
        <dbReference type="Proteomes" id="UP000494040"/>
    </source>
</evidence>
<evidence type="ECO:0000256" key="10">
    <source>
        <dbReference type="ARBA" id="ARBA00023136"/>
    </source>
</evidence>
<dbReference type="OMA" id="TIPNRLG"/>
<accession>A0A8I6S074</accession>
<comment type="similarity">
    <text evidence="12">Belongs to the pannexin family.</text>
</comment>